<evidence type="ECO:0000256" key="1">
    <source>
        <dbReference type="ARBA" id="ARBA00023172"/>
    </source>
</evidence>
<name>A0A090E5C7_MESPL</name>
<dbReference type="InterPro" id="IPR002104">
    <property type="entry name" value="Integrase_catalytic"/>
</dbReference>
<dbReference type="AlphaFoldDB" id="A0A090E5C7"/>
<keyword evidence="1" id="KW-0233">DNA recombination</keyword>
<sequence>MLAGIDRKTPAGSRDHAKFSLMFNTGARVQEVIDLRVRDVRLEPPHQVRFTGKGDKIRLCPIWPRTAQLLKELIQKQTNAKIR</sequence>
<dbReference type="EMBL" id="CCMZ01000037">
    <property type="protein sequence ID" value="CDX24761.1"/>
    <property type="molecule type" value="Genomic_DNA"/>
</dbReference>
<protein>
    <submittedName>
        <fullName evidence="3">Tyrosine recombinase XerD</fullName>
    </submittedName>
</protein>
<dbReference type="Pfam" id="PF00589">
    <property type="entry name" value="Phage_integrase"/>
    <property type="match status" value="1"/>
</dbReference>
<dbReference type="GO" id="GO:0006310">
    <property type="term" value="P:DNA recombination"/>
    <property type="evidence" value="ECO:0007669"/>
    <property type="project" value="UniProtKB-KW"/>
</dbReference>
<reference evidence="4" key="1">
    <citation type="submission" date="2014-08" db="EMBL/GenBank/DDBJ databases">
        <authorList>
            <person name="Moulin L."/>
        </authorList>
    </citation>
    <scope>NUCLEOTIDE SEQUENCE [LARGE SCALE GENOMIC DNA]</scope>
</reference>
<dbReference type="InterPro" id="IPR011010">
    <property type="entry name" value="DNA_brk_join_enz"/>
</dbReference>
<keyword evidence="4" id="KW-1185">Reference proteome</keyword>
<dbReference type="InterPro" id="IPR013762">
    <property type="entry name" value="Integrase-like_cat_sf"/>
</dbReference>
<dbReference type="SUPFAM" id="SSF56349">
    <property type="entry name" value="DNA breaking-rejoining enzymes"/>
    <property type="match status" value="1"/>
</dbReference>
<dbReference type="GO" id="GO:0015074">
    <property type="term" value="P:DNA integration"/>
    <property type="evidence" value="ECO:0007669"/>
    <property type="project" value="InterPro"/>
</dbReference>
<feature type="domain" description="Tyr recombinase" evidence="2">
    <location>
        <begin position="1"/>
        <end position="83"/>
    </location>
</feature>
<dbReference type="Gene3D" id="1.10.443.10">
    <property type="entry name" value="Intergrase catalytic core"/>
    <property type="match status" value="1"/>
</dbReference>
<gene>
    <name evidence="3" type="ORF">MPL3356_420004</name>
</gene>
<dbReference type="Proteomes" id="UP000045285">
    <property type="component" value="Unassembled WGS sequence"/>
</dbReference>
<dbReference type="GO" id="GO:0003677">
    <property type="term" value="F:DNA binding"/>
    <property type="evidence" value="ECO:0007669"/>
    <property type="project" value="InterPro"/>
</dbReference>
<dbReference type="PROSITE" id="PS51898">
    <property type="entry name" value="TYR_RECOMBINASE"/>
    <property type="match status" value="1"/>
</dbReference>
<accession>A0A090E5C7</accession>
<proteinExistence type="predicted"/>
<organism evidence="3 4">
    <name type="scientific">Mesorhizobium plurifarium</name>
    <dbReference type="NCBI Taxonomy" id="69974"/>
    <lineage>
        <taxon>Bacteria</taxon>
        <taxon>Pseudomonadati</taxon>
        <taxon>Pseudomonadota</taxon>
        <taxon>Alphaproteobacteria</taxon>
        <taxon>Hyphomicrobiales</taxon>
        <taxon>Phyllobacteriaceae</taxon>
        <taxon>Mesorhizobium</taxon>
    </lineage>
</organism>
<evidence type="ECO:0000259" key="2">
    <source>
        <dbReference type="PROSITE" id="PS51898"/>
    </source>
</evidence>
<evidence type="ECO:0000313" key="4">
    <source>
        <dbReference type="Proteomes" id="UP000045285"/>
    </source>
</evidence>
<evidence type="ECO:0000313" key="3">
    <source>
        <dbReference type="EMBL" id="CDX24761.1"/>
    </source>
</evidence>